<evidence type="ECO:0000313" key="2">
    <source>
        <dbReference type="Proteomes" id="UP001172159"/>
    </source>
</evidence>
<proteinExistence type="predicted"/>
<gene>
    <name evidence="1" type="ORF">B0T21DRAFT_257149</name>
</gene>
<accession>A0AA40BKY9</accession>
<protein>
    <submittedName>
        <fullName evidence="1">Uncharacterized protein</fullName>
    </submittedName>
</protein>
<keyword evidence="2" id="KW-1185">Reference proteome</keyword>
<name>A0AA40BKY9_9PEZI</name>
<sequence>LGPAAHPQSAHPNGQCLELGQVLKKEFVHATHRGAIAFHVSDLAAAVALRVGDDEVDLEGLELGEVTSPRLRLKCRNPPRVPILEYQLSRCDAPRFGYFAEDVVPEPAHGEVGLPFLHVIPAQLQVFEHAICAQRKK</sequence>
<organism evidence="1 2">
    <name type="scientific">Apiosordaria backusii</name>
    <dbReference type="NCBI Taxonomy" id="314023"/>
    <lineage>
        <taxon>Eukaryota</taxon>
        <taxon>Fungi</taxon>
        <taxon>Dikarya</taxon>
        <taxon>Ascomycota</taxon>
        <taxon>Pezizomycotina</taxon>
        <taxon>Sordariomycetes</taxon>
        <taxon>Sordariomycetidae</taxon>
        <taxon>Sordariales</taxon>
        <taxon>Lasiosphaeriaceae</taxon>
        <taxon>Apiosordaria</taxon>
    </lineage>
</organism>
<comment type="caution">
    <text evidence="1">The sequence shown here is derived from an EMBL/GenBank/DDBJ whole genome shotgun (WGS) entry which is preliminary data.</text>
</comment>
<dbReference type="AlphaFoldDB" id="A0AA40BKY9"/>
<evidence type="ECO:0000313" key="1">
    <source>
        <dbReference type="EMBL" id="KAK0736149.1"/>
    </source>
</evidence>
<dbReference type="EMBL" id="JAUKTV010000006">
    <property type="protein sequence ID" value="KAK0736149.1"/>
    <property type="molecule type" value="Genomic_DNA"/>
</dbReference>
<dbReference type="Proteomes" id="UP001172159">
    <property type="component" value="Unassembled WGS sequence"/>
</dbReference>
<feature type="non-terminal residue" evidence="1">
    <location>
        <position position="1"/>
    </location>
</feature>
<feature type="non-terminal residue" evidence="1">
    <location>
        <position position="137"/>
    </location>
</feature>
<reference evidence="1" key="1">
    <citation type="submission" date="2023-06" db="EMBL/GenBank/DDBJ databases">
        <title>Genome-scale phylogeny and comparative genomics of the fungal order Sordariales.</title>
        <authorList>
            <consortium name="Lawrence Berkeley National Laboratory"/>
            <person name="Hensen N."/>
            <person name="Bonometti L."/>
            <person name="Westerberg I."/>
            <person name="Brannstrom I.O."/>
            <person name="Guillou S."/>
            <person name="Cros-Aarteil S."/>
            <person name="Calhoun S."/>
            <person name="Haridas S."/>
            <person name="Kuo A."/>
            <person name="Mondo S."/>
            <person name="Pangilinan J."/>
            <person name="Riley R."/>
            <person name="Labutti K."/>
            <person name="Andreopoulos B."/>
            <person name="Lipzen A."/>
            <person name="Chen C."/>
            <person name="Yanf M."/>
            <person name="Daum C."/>
            <person name="Ng V."/>
            <person name="Clum A."/>
            <person name="Steindorff A."/>
            <person name="Ohm R."/>
            <person name="Martin F."/>
            <person name="Silar P."/>
            <person name="Natvig D."/>
            <person name="Lalanne C."/>
            <person name="Gautier V."/>
            <person name="Ament-Velasquez S.L."/>
            <person name="Kruys A."/>
            <person name="Hutchinson M.I."/>
            <person name="Powell A.J."/>
            <person name="Barry K."/>
            <person name="Miller A.N."/>
            <person name="Grigoriev I.V."/>
            <person name="Debuchy R."/>
            <person name="Gladieux P."/>
            <person name="Thoren M.H."/>
            <person name="Johannesson H."/>
        </authorList>
    </citation>
    <scope>NUCLEOTIDE SEQUENCE</scope>
    <source>
        <strain evidence="1">CBS 540.89</strain>
    </source>
</reference>